<dbReference type="SUPFAM" id="SSF53756">
    <property type="entry name" value="UDP-Glycosyltransferase/glycogen phosphorylase"/>
    <property type="match status" value="1"/>
</dbReference>
<dbReference type="GO" id="GO:0016757">
    <property type="term" value="F:glycosyltransferase activity"/>
    <property type="evidence" value="ECO:0007669"/>
    <property type="project" value="InterPro"/>
</dbReference>
<dbReference type="InterPro" id="IPR028098">
    <property type="entry name" value="Glyco_trans_4-like_N"/>
</dbReference>
<name>A0A1X9N8Y4_9GAMM</name>
<keyword evidence="5" id="KW-1185">Reference proteome</keyword>
<protein>
    <recommendedName>
        <fullName evidence="6">Glycosyltransferase</fullName>
    </recommendedName>
</protein>
<dbReference type="Gene3D" id="3.40.50.2000">
    <property type="entry name" value="Glycogen Phosphorylase B"/>
    <property type="match status" value="2"/>
</dbReference>
<dbReference type="EMBL" id="CP019343">
    <property type="protein sequence ID" value="ARN74520.1"/>
    <property type="molecule type" value="Genomic_DNA"/>
</dbReference>
<evidence type="ECO:0000313" key="5">
    <source>
        <dbReference type="Proteomes" id="UP000193450"/>
    </source>
</evidence>
<evidence type="ECO:0008006" key="6">
    <source>
        <dbReference type="Google" id="ProtNLM"/>
    </source>
</evidence>
<dbReference type="GO" id="GO:1901135">
    <property type="term" value="P:carbohydrate derivative metabolic process"/>
    <property type="evidence" value="ECO:0007669"/>
    <property type="project" value="UniProtKB-ARBA"/>
</dbReference>
<evidence type="ECO:0000259" key="3">
    <source>
        <dbReference type="Pfam" id="PF13439"/>
    </source>
</evidence>
<feature type="domain" description="Glycosyltransferase subfamily 4-like N-terminal" evidence="3">
    <location>
        <begin position="20"/>
        <end position="183"/>
    </location>
</feature>
<reference evidence="4 5" key="1">
    <citation type="submission" date="2016-11" db="EMBL/GenBank/DDBJ databases">
        <title>Trade-off between light-utilization and light-protection in marine flavobacteria.</title>
        <authorList>
            <person name="Kumagai Y."/>
        </authorList>
    </citation>
    <scope>NUCLEOTIDE SEQUENCE [LARGE SCALE GENOMIC DNA]</scope>
    <source>
        <strain evidence="4 5">NBRC 107125</strain>
    </source>
</reference>
<dbReference type="KEGG" id="osg:BST96_10550"/>
<dbReference type="OrthoDB" id="9814639at2"/>
<accession>A0A1X9N8Y4</accession>
<gene>
    <name evidence="4" type="ORF">BST96_10550</name>
</gene>
<feature type="transmembrane region" description="Helical" evidence="1">
    <location>
        <begin position="104"/>
        <end position="125"/>
    </location>
</feature>
<dbReference type="STRING" id="716816.BST96_10550"/>
<feature type="domain" description="Glycosyl transferase family 1" evidence="2">
    <location>
        <begin position="196"/>
        <end position="358"/>
    </location>
</feature>
<dbReference type="Proteomes" id="UP000193450">
    <property type="component" value="Chromosome"/>
</dbReference>
<sequence length="391" mass="43247">MPHNNNKKVLHLIDSGGVYGAEKVILNLSQHMRSNQEFTPIIGCIVNSEQDNNDLYDAALALNIDAIKVPIRNTLIAYDALLAGKAFQRSGIDIIHSHGYKPSVLAFFISLFTDIAITATCHLWFNPNQGPIKMRVMVALEKQFYKHRNFSYIIGVSEEIGEELSSKGIATEKIKIIKNGINIADFAKQKKDGDLLRKALNISDSDIVVSNIARLTQQKSQSTLLEAAALLRHQGHPVELLIVGEGELKEDLLAQADHLAISEHVHFLGFRDDIPALLNISTAFAMPSIDEGMPISLLEAAAAKTPIITTQVGDIGKLIVDNDSGLIIDIDKPQQLADKILTVALDTSGKISQFTDKAYQMMEEHYSARAMTDNYQTLYRTLLDLRPNNHE</sequence>
<dbReference type="RefSeq" id="WP_085758666.1">
    <property type="nucleotide sequence ID" value="NZ_CP019343.1"/>
</dbReference>
<keyword evidence="1" id="KW-0812">Transmembrane</keyword>
<dbReference type="PANTHER" id="PTHR12526">
    <property type="entry name" value="GLYCOSYLTRANSFERASE"/>
    <property type="match status" value="1"/>
</dbReference>
<keyword evidence="1" id="KW-1133">Transmembrane helix</keyword>
<evidence type="ECO:0000259" key="2">
    <source>
        <dbReference type="Pfam" id="PF00534"/>
    </source>
</evidence>
<dbReference type="PANTHER" id="PTHR12526:SF637">
    <property type="entry name" value="GLYCOSYLTRANSFERASE EPSF-RELATED"/>
    <property type="match status" value="1"/>
</dbReference>
<organism evidence="4 5">
    <name type="scientific">Oceanicoccus sagamiensis</name>
    <dbReference type="NCBI Taxonomy" id="716816"/>
    <lineage>
        <taxon>Bacteria</taxon>
        <taxon>Pseudomonadati</taxon>
        <taxon>Pseudomonadota</taxon>
        <taxon>Gammaproteobacteria</taxon>
        <taxon>Cellvibrionales</taxon>
        <taxon>Spongiibacteraceae</taxon>
        <taxon>Oceanicoccus</taxon>
    </lineage>
</organism>
<proteinExistence type="predicted"/>
<dbReference type="InterPro" id="IPR001296">
    <property type="entry name" value="Glyco_trans_1"/>
</dbReference>
<dbReference type="Pfam" id="PF00534">
    <property type="entry name" value="Glycos_transf_1"/>
    <property type="match status" value="1"/>
</dbReference>
<evidence type="ECO:0000313" key="4">
    <source>
        <dbReference type="EMBL" id="ARN74520.1"/>
    </source>
</evidence>
<dbReference type="Pfam" id="PF13439">
    <property type="entry name" value="Glyco_transf_4"/>
    <property type="match status" value="1"/>
</dbReference>
<dbReference type="AlphaFoldDB" id="A0A1X9N8Y4"/>
<evidence type="ECO:0000256" key="1">
    <source>
        <dbReference type="SAM" id="Phobius"/>
    </source>
</evidence>
<keyword evidence="1" id="KW-0472">Membrane</keyword>